<name>A0A516G6K1_9MICO</name>
<feature type="compositionally biased region" description="Basic and acidic residues" evidence="1">
    <location>
        <begin position="148"/>
        <end position="160"/>
    </location>
</feature>
<proteinExistence type="predicted"/>
<protein>
    <submittedName>
        <fullName evidence="2">Uncharacterized protein</fullName>
    </submittedName>
</protein>
<accession>A0A516G6K1</accession>
<dbReference type="EMBL" id="CP041616">
    <property type="protein sequence ID" value="QDO87133.1"/>
    <property type="molecule type" value="Genomic_DNA"/>
</dbReference>
<feature type="compositionally biased region" description="Low complexity" evidence="1">
    <location>
        <begin position="164"/>
        <end position="175"/>
    </location>
</feature>
<dbReference type="OrthoDB" id="4861979at2"/>
<feature type="compositionally biased region" description="Low complexity" evidence="1">
    <location>
        <begin position="54"/>
        <end position="68"/>
    </location>
</feature>
<evidence type="ECO:0000313" key="2">
    <source>
        <dbReference type="EMBL" id="QDO87133.1"/>
    </source>
</evidence>
<feature type="region of interest" description="Disordered" evidence="1">
    <location>
        <begin position="1"/>
        <end position="98"/>
    </location>
</feature>
<sequence>MTGSRPDPDLNQPDDQDPTGVRSLLAGLPDPGPMPDELMARIVQSLELEQQRRSAGAASSYPGGPATPDTSDDPLGEGRSDHGSVVSLDAERQRRRPGRTVLWLGGAAAVAMVATLSVNQLIDGNGDAGVSAQVPAADSAEAGGDAGIADRDEAPQRDQEDAAEVPPGAVAEPAPTDAGDAAVDGGSPDDPGAQDGSTAQVHGDSEALRVLTADGTIALSTTGWGGQVSSWVAAEPEPGTSSWTSRDALECVTAHGLDITDAQQLLLSDANWDDTPAVLLVTEQAESTTAWVVSPDCDEVLSGPLTLPR</sequence>
<organism evidence="2 3">
    <name type="scientific">Ornithinimicrobium ciconiae</name>
    <dbReference type="NCBI Taxonomy" id="2594265"/>
    <lineage>
        <taxon>Bacteria</taxon>
        <taxon>Bacillati</taxon>
        <taxon>Actinomycetota</taxon>
        <taxon>Actinomycetes</taxon>
        <taxon>Micrococcales</taxon>
        <taxon>Ornithinimicrobiaceae</taxon>
        <taxon>Ornithinimicrobium</taxon>
    </lineage>
</organism>
<dbReference type="Proteomes" id="UP000315395">
    <property type="component" value="Chromosome"/>
</dbReference>
<dbReference type="KEGG" id="orz:FNH13_01330"/>
<reference evidence="2 3" key="1">
    <citation type="submission" date="2019-07" db="EMBL/GenBank/DDBJ databases">
        <title>complete genome sequencing of Ornithinimicrobium sp. H23M54.</title>
        <authorList>
            <person name="Bae J.-W."/>
            <person name="Lee S.-Y."/>
        </authorList>
    </citation>
    <scope>NUCLEOTIDE SEQUENCE [LARGE SCALE GENOMIC DNA]</scope>
    <source>
        <strain evidence="2 3">H23M54</strain>
    </source>
</reference>
<dbReference type="RefSeq" id="WP_143781791.1">
    <property type="nucleotide sequence ID" value="NZ_CP041616.1"/>
</dbReference>
<gene>
    <name evidence="2" type="ORF">FNH13_01330</name>
</gene>
<dbReference type="AlphaFoldDB" id="A0A516G6K1"/>
<evidence type="ECO:0000256" key="1">
    <source>
        <dbReference type="SAM" id="MobiDB-lite"/>
    </source>
</evidence>
<feature type="region of interest" description="Disordered" evidence="1">
    <location>
        <begin position="131"/>
        <end position="202"/>
    </location>
</feature>
<evidence type="ECO:0000313" key="3">
    <source>
        <dbReference type="Proteomes" id="UP000315395"/>
    </source>
</evidence>
<keyword evidence="3" id="KW-1185">Reference proteome</keyword>